<keyword evidence="1" id="KW-0812">Transmembrane</keyword>
<name>A0A2N9AHL1_METEX</name>
<dbReference type="EMBL" id="LT962688">
    <property type="protein sequence ID" value="SOR26837.1"/>
    <property type="molecule type" value="Genomic_DNA"/>
</dbReference>
<evidence type="ECO:0000313" key="2">
    <source>
        <dbReference type="EMBL" id="SOR26837.1"/>
    </source>
</evidence>
<keyword evidence="1" id="KW-1133">Transmembrane helix</keyword>
<dbReference type="AlphaFoldDB" id="A0A2N9AHL1"/>
<dbReference type="Proteomes" id="UP000233769">
    <property type="component" value="Chromosome tk0001"/>
</dbReference>
<proteinExistence type="predicted"/>
<feature type="transmembrane region" description="Helical" evidence="1">
    <location>
        <begin position="20"/>
        <end position="42"/>
    </location>
</feature>
<gene>
    <name evidence="2" type="ORF">TK0001_0235</name>
</gene>
<organism evidence="2 3">
    <name type="scientific">Methylorubrum extorquens</name>
    <name type="common">Methylobacterium dichloromethanicum</name>
    <name type="synonym">Methylobacterium extorquens</name>
    <dbReference type="NCBI Taxonomy" id="408"/>
    <lineage>
        <taxon>Bacteria</taxon>
        <taxon>Pseudomonadati</taxon>
        <taxon>Pseudomonadota</taxon>
        <taxon>Alphaproteobacteria</taxon>
        <taxon>Hyphomicrobiales</taxon>
        <taxon>Methylobacteriaceae</taxon>
        <taxon>Methylorubrum</taxon>
    </lineage>
</organism>
<sequence length="50" mass="5872">MQWFKREQRDQRDVAFWLRFVGYGVICCLLIFGGLYFAGLAWEAIAKAAR</sequence>
<protein>
    <submittedName>
        <fullName evidence="2">Uncharacterized protein</fullName>
    </submittedName>
</protein>
<accession>A0A2N9AHL1</accession>
<keyword evidence="1" id="KW-0472">Membrane</keyword>
<evidence type="ECO:0000256" key="1">
    <source>
        <dbReference type="SAM" id="Phobius"/>
    </source>
</evidence>
<evidence type="ECO:0000313" key="3">
    <source>
        <dbReference type="Proteomes" id="UP000233769"/>
    </source>
</evidence>
<reference evidence="3" key="1">
    <citation type="submission" date="2017-10" db="EMBL/GenBank/DDBJ databases">
        <authorList>
            <person name="Regsiter A."/>
            <person name="William W."/>
        </authorList>
    </citation>
    <scope>NUCLEOTIDE SEQUENCE [LARGE SCALE GENOMIC DNA]</scope>
</reference>